<feature type="repeat" description="PPR" evidence="3">
    <location>
        <begin position="122"/>
        <end position="156"/>
    </location>
</feature>
<feature type="repeat" description="PPR" evidence="3">
    <location>
        <begin position="262"/>
        <end position="296"/>
    </location>
</feature>
<keyword evidence="2" id="KW-0677">Repeat</keyword>
<gene>
    <name evidence="4" type="ORF">AQUCO_05800044v1</name>
</gene>
<dbReference type="Pfam" id="PF01535">
    <property type="entry name" value="PPR"/>
    <property type="match status" value="2"/>
</dbReference>
<sequence>MDFDSNLDWKPVVEGTLLGISTQVNDDDEENDFRHSFLPRRRFFEDVRFNVERVIEILQQDGPDFDSKLALNKLRLKVSIYLVREVLLRILRSITHLNKCRCARLGFKFFVWSGEQEKQCHNSNTYNLMMKIFADCNELKKMWILLDEMTIKGFSTTARTFNIMLCTCGEAGMRKKVVERFIQSKTFNFRPFKHSFNAILHSLLVINQYRLIEWVYQQMILEKHSPDILTYNVLMYAKLRLGKLDQVYRVLHEIGMNGVSPDLHTYNIFLHVLGAGDNPLEARNLLIHMKEVGCEPRVIHFTSLIHGLGRAGNLEACEHFFNEMVQNGCMPDVVCYTVMITGYVVANELEKARAMFDEMIINGQLPNVFTYNAMIRGLCVAKKFGEARSMLRDMESRGCNPNFVVYSTLVDNLRKARKFPMAREIMREMEARGLYHYVDLLAKYRYRRR</sequence>
<dbReference type="Pfam" id="PF13041">
    <property type="entry name" value="PPR_2"/>
    <property type="match status" value="3"/>
</dbReference>
<dbReference type="InterPro" id="IPR011990">
    <property type="entry name" value="TPR-like_helical_dom_sf"/>
</dbReference>
<dbReference type="InParanoid" id="A0A2G5CFQ9"/>
<protein>
    <recommendedName>
        <fullName evidence="6">Pentacotripeptide-repeat region of PRORP domain-containing protein</fullName>
    </recommendedName>
</protein>
<dbReference type="PANTHER" id="PTHR46128">
    <property type="entry name" value="MITOCHONDRIAL GROUP I INTRON SPLICING FACTOR CCM1"/>
    <property type="match status" value="1"/>
</dbReference>
<keyword evidence="5" id="KW-1185">Reference proteome</keyword>
<dbReference type="EMBL" id="KZ305075">
    <property type="protein sequence ID" value="PIA29657.1"/>
    <property type="molecule type" value="Genomic_DNA"/>
</dbReference>
<proteinExistence type="inferred from homology"/>
<dbReference type="InterPro" id="IPR050872">
    <property type="entry name" value="PPR_P_subfamily"/>
</dbReference>
<dbReference type="NCBIfam" id="TIGR00756">
    <property type="entry name" value="PPR"/>
    <property type="match status" value="5"/>
</dbReference>
<feature type="repeat" description="PPR" evidence="3">
    <location>
        <begin position="297"/>
        <end position="331"/>
    </location>
</feature>
<reference evidence="4 5" key="1">
    <citation type="submission" date="2017-09" db="EMBL/GenBank/DDBJ databases">
        <title>WGS assembly of Aquilegia coerulea Goldsmith.</title>
        <authorList>
            <person name="Hodges S."/>
            <person name="Kramer E."/>
            <person name="Nordborg M."/>
            <person name="Tomkins J."/>
            <person name="Borevitz J."/>
            <person name="Derieg N."/>
            <person name="Yan J."/>
            <person name="Mihaltcheva S."/>
            <person name="Hayes R.D."/>
            <person name="Rokhsar D."/>
        </authorList>
    </citation>
    <scope>NUCLEOTIDE SEQUENCE [LARGE SCALE GENOMIC DNA]</scope>
    <source>
        <strain evidence="5">cv. Goldsmith</strain>
    </source>
</reference>
<name>A0A2G5CFQ9_AQUCA</name>
<accession>A0A2G5CFQ9</accession>
<evidence type="ECO:0000313" key="5">
    <source>
        <dbReference type="Proteomes" id="UP000230069"/>
    </source>
</evidence>
<dbReference type="PANTHER" id="PTHR46128:SF211">
    <property type="entry name" value="PENTACOTRIPEPTIDE-REPEAT REGION OF PRORP DOMAIN-CONTAINING PROTEIN"/>
    <property type="match status" value="1"/>
</dbReference>
<feature type="repeat" description="PPR" evidence="3">
    <location>
        <begin position="367"/>
        <end position="401"/>
    </location>
</feature>
<dbReference type="STRING" id="218851.A0A2G5CFQ9"/>
<dbReference type="PROSITE" id="PS51375">
    <property type="entry name" value="PPR"/>
    <property type="match status" value="7"/>
</dbReference>
<evidence type="ECO:0000256" key="1">
    <source>
        <dbReference type="ARBA" id="ARBA00007626"/>
    </source>
</evidence>
<evidence type="ECO:0008006" key="6">
    <source>
        <dbReference type="Google" id="ProtNLM"/>
    </source>
</evidence>
<feature type="repeat" description="PPR" evidence="3">
    <location>
        <begin position="402"/>
        <end position="436"/>
    </location>
</feature>
<dbReference type="OrthoDB" id="185373at2759"/>
<feature type="repeat" description="PPR" evidence="3">
    <location>
        <begin position="332"/>
        <end position="366"/>
    </location>
</feature>
<feature type="repeat" description="PPR" evidence="3">
    <location>
        <begin position="227"/>
        <end position="261"/>
    </location>
</feature>
<evidence type="ECO:0000256" key="3">
    <source>
        <dbReference type="PROSITE-ProRule" id="PRU00708"/>
    </source>
</evidence>
<evidence type="ECO:0000256" key="2">
    <source>
        <dbReference type="ARBA" id="ARBA00022737"/>
    </source>
</evidence>
<dbReference type="InterPro" id="IPR002885">
    <property type="entry name" value="PPR_rpt"/>
</dbReference>
<evidence type="ECO:0000313" key="4">
    <source>
        <dbReference type="EMBL" id="PIA29657.1"/>
    </source>
</evidence>
<dbReference type="Proteomes" id="UP000230069">
    <property type="component" value="Unassembled WGS sequence"/>
</dbReference>
<organism evidence="4 5">
    <name type="scientific">Aquilegia coerulea</name>
    <name type="common">Rocky mountain columbine</name>
    <dbReference type="NCBI Taxonomy" id="218851"/>
    <lineage>
        <taxon>Eukaryota</taxon>
        <taxon>Viridiplantae</taxon>
        <taxon>Streptophyta</taxon>
        <taxon>Embryophyta</taxon>
        <taxon>Tracheophyta</taxon>
        <taxon>Spermatophyta</taxon>
        <taxon>Magnoliopsida</taxon>
        <taxon>Ranunculales</taxon>
        <taxon>Ranunculaceae</taxon>
        <taxon>Thalictroideae</taxon>
        <taxon>Aquilegia</taxon>
    </lineage>
</organism>
<dbReference type="Gene3D" id="1.25.40.10">
    <property type="entry name" value="Tetratricopeptide repeat domain"/>
    <property type="match status" value="3"/>
</dbReference>
<dbReference type="AlphaFoldDB" id="A0A2G5CFQ9"/>
<comment type="similarity">
    <text evidence="1">Belongs to the PPR family. P subfamily.</text>
</comment>